<evidence type="ECO:0000313" key="2">
    <source>
        <dbReference type="EnsemblPlants" id="ORGLA12G0073300.1"/>
    </source>
</evidence>
<proteinExistence type="predicted"/>
<reference evidence="2 3" key="2">
    <citation type="submission" date="2018-04" db="EMBL/GenBank/DDBJ databases">
        <title>OglaRS2 (Oryza glaberrima Reference Sequence Version 2).</title>
        <authorList>
            <person name="Zhang J."/>
            <person name="Kudrna D."/>
            <person name="Lee S."/>
            <person name="Talag J."/>
            <person name="Rajasekar S."/>
            <person name="Wing R.A."/>
        </authorList>
    </citation>
    <scope>NUCLEOTIDE SEQUENCE [LARGE SCALE GENOMIC DNA]</scope>
    <source>
        <strain evidence="2 3">cv. IRGC 96717</strain>
    </source>
</reference>
<sequence>MALRWSSAAAKWRTGFLCSVRTRWRRRTAAATATVAAQRGRRIAGNGGGSTGDGGAREMGQTKEGD</sequence>
<dbReference type="Proteomes" id="UP000007306">
    <property type="component" value="Chromosome 12"/>
</dbReference>
<keyword evidence="3" id="KW-1185">Reference proteome</keyword>
<evidence type="ECO:0000256" key="1">
    <source>
        <dbReference type="SAM" id="MobiDB-lite"/>
    </source>
</evidence>
<feature type="region of interest" description="Disordered" evidence="1">
    <location>
        <begin position="33"/>
        <end position="66"/>
    </location>
</feature>
<dbReference type="AlphaFoldDB" id="I1R5C7"/>
<dbReference type="HOGENOM" id="CLU_2835346_0_0_1"/>
<dbReference type="EnsemblPlants" id="ORGLA12G0073300.1">
    <property type="protein sequence ID" value="ORGLA12G0073300.1"/>
    <property type="gene ID" value="ORGLA12G0073300"/>
</dbReference>
<accession>I1R5C7</accession>
<evidence type="ECO:0000313" key="3">
    <source>
        <dbReference type="Proteomes" id="UP000007306"/>
    </source>
</evidence>
<organism evidence="2 3">
    <name type="scientific">Oryza glaberrima</name>
    <name type="common">African rice</name>
    <dbReference type="NCBI Taxonomy" id="4538"/>
    <lineage>
        <taxon>Eukaryota</taxon>
        <taxon>Viridiplantae</taxon>
        <taxon>Streptophyta</taxon>
        <taxon>Embryophyta</taxon>
        <taxon>Tracheophyta</taxon>
        <taxon>Spermatophyta</taxon>
        <taxon>Magnoliopsida</taxon>
        <taxon>Liliopsida</taxon>
        <taxon>Poales</taxon>
        <taxon>Poaceae</taxon>
        <taxon>BOP clade</taxon>
        <taxon>Oryzoideae</taxon>
        <taxon>Oryzeae</taxon>
        <taxon>Oryzinae</taxon>
        <taxon>Oryza</taxon>
    </lineage>
</organism>
<feature type="compositionally biased region" description="Gly residues" evidence="1">
    <location>
        <begin position="45"/>
        <end position="54"/>
    </location>
</feature>
<name>I1R5C7_ORYGL</name>
<reference evidence="2" key="1">
    <citation type="submission" date="2015-06" db="UniProtKB">
        <authorList>
            <consortium name="EnsemblPlants"/>
        </authorList>
    </citation>
    <scope>IDENTIFICATION</scope>
</reference>
<protein>
    <submittedName>
        <fullName evidence="2">Uncharacterized protein</fullName>
    </submittedName>
</protein>
<dbReference type="Gramene" id="ORGLA12G0073300.1">
    <property type="protein sequence ID" value="ORGLA12G0073300.1"/>
    <property type="gene ID" value="ORGLA12G0073300"/>
</dbReference>